<dbReference type="AlphaFoldDB" id="A0A5A8EKJ9"/>
<organism evidence="3 4">
    <name type="scientific">Cafeteria roenbergensis</name>
    <name type="common">Marine flagellate</name>
    <dbReference type="NCBI Taxonomy" id="33653"/>
    <lineage>
        <taxon>Eukaryota</taxon>
        <taxon>Sar</taxon>
        <taxon>Stramenopiles</taxon>
        <taxon>Bigyra</taxon>
        <taxon>Opalozoa</taxon>
        <taxon>Bicosoecida</taxon>
        <taxon>Cafeteriaceae</taxon>
        <taxon>Cafeteria</taxon>
    </lineage>
</organism>
<evidence type="ECO:0008006" key="5">
    <source>
        <dbReference type="Google" id="ProtNLM"/>
    </source>
</evidence>
<feature type="compositionally biased region" description="Acidic residues" evidence="1">
    <location>
        <begin position="170"/>
        <end position="180"/>
    </location>
</feature>
<proteinExistence type="predicted"/>
<feature type="signal peptide" evidence="2">
    <location>
        <begin position="1"/>
        <end position="21"/>
    </location>
</feature>
<evidence type="ECO:0000313" key="3">
    <source>
        <dbReference type="EMBL" id="KAA0178493.1"/>
    </source>
</evidence>
<accession>A0A5A8EKJ9</accession>
<gene>
    <name evidence="3" type="ORF">FNF27_00342</name>
</gene>
<dbReference type="InterPro" id="IPR009030">
    <property type="entry name" value="Growth_fac_rcpt_cys_sf"/>
</dbReference>
<feature type="compositionally biased region" description="Low complexity" evidence="1">
    <location>
        <begin position="195"/>
        <end position="208"/>
    </location>
</feature>
<dbReference type="EMBL" id="VLTO01000001">
    <property type="protein sequence ID" value="KAA0178493.1"/>
    <property type="molecule type" value="Genomic_DNA"/>
</dbReference>
<sequence>MAKPSALLQALLLLAAASAEAGEDAGGLLWVDAQPAQTWASGALSASNAPVAAGVRGSARRVSESDASEAATAEASRQRCSASSGCASCTAEGTCESCVNSDFALSSGQCVYCPVRWGFNAWEGNCYYPCPSTHPIFAMGRCYGCKAGMYISPAIPVPTSTSAPWHGHDDDDDGHDDDDGGPGGGLSPSPSARPDSALDGASSSSGDSTLPWLGL</sequence>
<evidence type="ECO:0000256" key="2">
    <source>
        <dbReference type="SAM" id="SignalP"/>
    </source>
</evidence>
<name>A0A5A8EKJ9_CAFRO</name>
<comment type="caution">
    <text evidence="3">The sequence shown here is derived from an EMBL/GenBank/DDBJ whole genome shotgun (WGS) entry which is preliminary data.</text>
</comment>
<keyword evidence="2" id="KW-0732">Signal</keyword>
<protein>
    <recommendedName>
        <fullName evidence="5">Tyrosine-protein kinase ephrin type A/B receptor-like domain-containing protein</fullName>
    </recommendedName>
</protein>
<dbReference type="SUPFAM" id="SSF57184">
    <property type="entry name" value="Growth factor receptor domain"/>
    <property type="match status" value="1"/>
</dbReference>
<evidence type="ECO:0000256" key="1">
    <source>
        <dbReference type="SAM" id="MobiDB-lite"/>
    </source>
</evidence>
<reference evidence="3 4" key="1">
    <citation type="submission" date="2019-07" db="EMBL/GenBank/DDBJ databases">
        <title>Genomes of Cafeteria roenbergensis.</title>
        <authorList>
            <person name="Fischer M.G."/>
            <person name="Hackl T."/>
            <person name="Roman M."/>
        </authorList>
    </citation>
    <scope>NUCLEOTIDE SEQUENCE [LARGE SCALE GENOMIC DNA]</scope>
    <source>
        <strain evidence="3 4">E4-10P</strain>
    </source>
</reference>
<feature type="region of interest" description="Disordered" evidence="1">
    <location>
        <begin position="160"/>
        <end position="215"/>
    </location>
</feature>
<feature type="chain" id="PRO_5022725336" description="Tyrosine-protein kinase ephrin type A/B receptor-like domain-containing protein" evidence="2">
    <location>
        <begin position="22"/>
        <end position="215"/>
    </location>
</feature>
<evidence type="ECO:0000313" key="4">
    <source>
        <dbReference type="Proteomes" id="UP000322899"/>
    </source>
</evidence>
<dbReference type="Proteomes" id="UP000322899">
    <property type="component" value="Unassembled WGS sequence"/>
</dbReference>